<dbReference type="CDD" id="cd00610">
    <property type="entry name" value="OAT_like"/>
    <property type="match status" value="1"/>
</dbReference>
<comment type="cofactor">
    <cofactor evidence="1">
        <name>pyridoxal 5'-phosphate</name>
        <dbReference type="ChEBI" id="CHEBI:597326"/>
    </cofactor>
</comment>
<dbReference type="AlphaFoldDB" id="A0A7W8DJP8"/>
<keyword evidence="2" id="KW-0032">Aminotransferase</keyword>
<dbReference type="InterPro" id="IPR005814">
    <property type="entry name" value="Aminotrans_3"/>
</dbReference>
<dbReference type="PANTHER" id="PTHR11986">
    <property type="entry name" value="AMINOTRANSFERASE CLASS III"/>
    <property type="match status" value="1"/>
</dbReference>
<dbReference type="Pfam" id="PF00202">
    <property type="entry name" value="Aminotran_3"/>
    <property type="match status" value="1"/>
</dbReference>
<evidence type="ECO:0000256" key="1">
    <source>
        <dbReference type="ARBA" id="ARBA00001933"/>
    </source>
</evidence>
<dbReference type="InterPro" id="IPR050103">
    <property type="entry name" value="Class-III_PLP-dep_AT"/>
</dbReference>
<dbReference type="NCBIfam" id="NF002325">
    <property type="entry name" value="PRK01278.1"/>
    <property type="match status" value="1"/>
</dbReference>
<dbReference type="GO" id="GO:0008483">
    <property type="term" value="F:transaminase activity"/>
    <property type="evidence" value="ECO:0007669"/>
    <property type="project" value="UniProtKB-KW"/>
</dbReference>
<keyword evidence="7" id="KW-1185">Reference proteome</keyword>
<organism evidence="6 7">
    <name type="scientific">Prosthecobacter vanneervenii</name>
    <dbReference type="NCBI Taxonomy" id="48466"/>
    <lineage>
        <taxon>Bacteria</taxon>
        <taxon>Pseudomonadati</taxon>
        <taxon>Verrucomicrobiota</taxon>
        <taxon>Verrucomicrobiia</taxon>
        <taxon>Verrucomicrobiales</taxon>
        <taxon>Verrucomicrobiaceae</taxon>
        <taxon>Prosthecobacter</taxon>
    </lineage>
</organism>
<dbReference type="FunFam" id="3.40.640.10:FF:000004">
    <property type="entry name" value="Acetylornithine aminotransferase"/>
    <property type="match status" value="1"/>
</dbReference>
<comment type="caution">
    <text evidence="6">The sequence shown here is derived from an EMBL/GenBank/DDBJ whole genome shotgun (WGS) entry which is preliminary data.</text>
</comment>
<keyword evidence="4 5" id="KW-0663">Pyridoxal phosphate</keyword>
<evidence type="ECO:0000313" key="7">
    <source>
        <dbReference type="Proteomes" id="UP000590740"/>
    </source>
</evidence>
<evidence type="ECO:0000313" key="6">
    <source>
        <dbReference type="EMBL" id="MBB5032312.1"/>
    </source>
</evidence>
<dbReference type="GO" id="GO:0042802">
    <property type="term" value="F:identical protein binding"/>
    <property type="evidence" value="ECO:0007669"/>
    <property type="project" value="TreeGrafter"/>
</dbReference>
<dbReference type="Gene3D" id="3.90.1150.10">
    <property type="entry name" value="Aspartate Aminotransferase, domain 1"/>
    <property type="match status" value="1"/>
</dbReference>
<gene>
    <name evidence="6" type="ORF">HNQ65_001889</name>
</gene>
<dbReference type="PANTHER" id="PTHR11986:SF79">
    <property type="entry name" value="ACETYLORNITHINE AMINOTRANSFERASE, MITOCHONDRIAL"/>
    <property type="match status" value="1"/>
</dbReference>
<dbReference type="PROSITE" id="PS00600">
    <property type="entry name" value="AA_TRANSFER_CLASS_3"/>
    <property type="match status" value="1"/>
</dbReference>
<protein>
    <submittedName>
        <fullName evidence="6">Putative acetylornithine/succinylornithine family transaminase</fullName>
    </submittedName>
</protein>
<dbReference type="InterPro" id="IPR015421">
    <property type="entry name" value="PyrdxlP-dep_Trfase_major"/>
</dbReference>
<dbReference type="EMBL" id="JACHIG010000003">
    <property type="protein sequence ID" value="MBB5032312.1"/>
    <property type="molecule type" value="Genomic_DNA"/>
</dbReference>
<evidence type="ECO:0000256" key="5">
    <source>
        <dbReference type="RuleBase" id="RU003560"/>
    </source>
</evidence>
<evidence type="ECO:0000256" key="2">
    <source>
        <dbReference type="ARBA" id="ARBA00022576"/>
    </source>
</evidence>
<dbReference type="InterPro" id="IPR015424">
    <property type="entry name" value="PyrdxlP-dep_Trfase"/>
</dbReference>
<keyword evidence="3" id="KW-0808">Transferase</keyword>
<name>A0A7W8DJP8_9BACT</name>
<sequence length="410" mass="43901">MSTSDQLMQEYLLPNYGRYNVWPVRGEGPYVWDRDGKKYLDFAGGVAVCPLGHCPPPVVKALTEQANTLIHVSNWYCIDKQAELARILVEECVGIPGKCFFCNSGAEANEGLLKLARKYGQQTGGRYEIITFTGSFHGRTFGAMTATAQEKIHGGFGPLPPGFVYVPFNDVAALEAAITDKTVAILMEPIQGESGVNAVTPAFLRAAQKLCREKDLLLLLDEVQCGFGRAGEMAGWRSIIPGDEIQPDGISWAKAIGSGFPLGSFWVNDRRDLSKTLGPGTHGTTYGGSPLACAVGIATLRTILDENLCANAKARGAAIAAAACGWNHVLIKEVRQLGLFIGFELNAEALSAKSGGKLPSIFLAQQLLDAGMMVTPAGPNVVRWLSPLNITEAQANEGLTLFKSVLDQLA</sequence>
<dbReference type="InterPro" id="IPR049704">
    <property type="entry name" value="Aminotrans_3_PPA_site"/>
</dbReference>
<dbReference type="Gene3D" id="3.40.640.10">
    <property type="entry name" value="Type I PLP-dependent aspartate aminotransferase-like (Major domain)"/>
    <property type="match status" value="1"/>
</dbReference>
<reference evidence="6 7" key="1">
    <citation type="submission" date="2020-08" db="EMBL/GenBank/DDBJ databases">
        <title>Genomic Encyclopedia of Type Strains, Phase IV (KMG-IV): sequencing the most valuable type-strain genomes for metagenomic binning, comparative biology and taxonomic classification.</title>
        <authorList>
            <person name="Goeker M."/>
        </authorList>
    </citation>
    <scope>NUCLEOTIDE SEQUENCE [LARGE SCALE GENOMIC DNA]</scope>
    <source>
        <strain evidence="6 7">DSM 12252</strain>
    </source>
</reference>
<evidence type="ECO:0000256" key="3">
    <source>
        <dbReference type="ARBA" id="ARBA00022679"/>
    </source>
</evidence>
<dbReference type="SUPFAM" id="SSF53383">
    <property type="entry name" value="PLP-dependent transferases"/>
    <property type="match status" value="1"/>
</dbReference>
<proteinExistence type="inferred from homology"/>
<dbReference type="PIRSF" id="PIRSF000521">
    <property type="entry name" value="Transaminase_4ab_Lys_Orn"/>
    <property type="match status" value="1"/>
</dbReference>
<accession>A0A7W8DJP8</accession>
<comment type="similarity">
    <text evidence="5">Belongs to the class-III pyridoxal-phosphate-dependent aminotransferase family.</text>
</comment>
<dbReference type="GO" id="GO:0030170">
    <property type="term" value="F:pyridoxal phosphate binding"/>
    <property type="evidence" value="ECO:0007669"/>
    <property type="project" value="InterPro"/>
</dbReference>
<dbReference type="Proteomes" id="UP000590740">
    <property type="component" value="Unassembled WGS sequence"/>
</dbReference>
<evidence type="ECO:0000256" key="4">
    <source>
        <dbReference type="ARBA" id="ARBA00022898"/>
    </source>
</evidence>
<dbReference type="RefSeq" id="WP_184339244.1">
    <property type="nucleotide sequence ID" value="NZ_JACHIG010000003.1"/>
</dbReference>
<dbReference type="InterPro" id="IPR015422">
    <property type="entry name" value="PyrdxlP-dep_Trfase_small"/>
</dbReference>